<dbReference type="STRING" id="1116229.S3CQ98"/>
<dbReference type="OrthoDB" id="3176171at2759"/>
<reference evidence="2 3" key="1">
    <citation type="journal article" date="2013" name="BMC Genomics">
        <title>Genomics-driven discovery of the pneumocandin biosynthetic gene cluster in the fungus Glarea lozoyensis.</title>
        <authorList>
            <person name="Chen L."/>
            <person name="Yue Q."/>
            <person name="Zhang X."/>
            <person name="Xiang M."/>
            <person name="Wang C."/>
            <person name="Li S."/>
            <person name="Che Y."/>
            <person name="Ortiz-Lopez F.J."/>
            <person name="Bills G.F."/>
            <person name="Liu X."/>
            <person name="An Z."/>
        </authorList>
    </citation>
    <scope>NUCLEOTIDE SEQUENCE [LARGE SCALE GENOMIC DNA]</scope>
    <source>
        <strain evidence="3">ATCC 20868 / MF5171</strain>
    </source>
</reference>
<dbReference type="EMBL" id="KE145368">
    <property type="protein sequence ID" value="EPE28652.1"/>
    <property type="molecule type" value="Genomic_DNA"/>
</dbReference>
<evidence type="ECO:0000313" key="3">
    <source>
        <dbReference type="Proteomes" id="UP000016922"/>
    </source>
</evidence>
<dbReference type="RefSeq" id="XP_008084560.1">
    <property type="nucleotide sequence ID" value="XM_008086369.1"/>
</dbReference>
<dbReference type="Proteomes" id="UP000016922">
    <property type="component" value="Unassembled WGS sequence"/>
</dbReference>
<sequence>MEYSEENACDRPSGIRPPMIRIPSPGKGLQEITPSENNTRAKPVSRMAAPNNIKRAMGYHDGQPEPKQRKTLAERGGEPVSKPTIPTISGKPPVKGTSLVSASSGVSSIFLSDEFLVRPRRHDVGLPSTGRIDKLPRVDCKRHYWLVLHNAPLRTLRRNSNKQMLQCCAMRLKFVHACHT</sequence>
<gene>
    <name evidence="2" type="ORF">GLAREA_09773</name>
</gene>
<dbReference type="AlphaFoldDB" id="S3CQ98"/>
<dbReference type="KEGG" id="glz:GLAREA_09773"/>
<name>S3CQ98_GLAL2</name>
<accession>S3CQ98</accession>
<dbReference type="HOGENOM" id="CLU_1496340_0_0_1"/>
<dbReference type="GeneID" id="19468820"/>
<keyword evidence="3" id="KW-1185">Reference proteome</keyword>
<protein>
    <submittedName>
        <fullName evidence="2">Uncharacterized protein</fullName>
    </submittedName>
</protein>
<feature type="region of interest" description="Disordered" evidence="1">
    <location>
        <begin position="1"/>
        <end position="93"/>
    </location>
</feature>
<organism evidence="2 3">
    <name type="scientific">Glarea lozoyensis (strain ATCC 20868 / MF5171)</name>
    <dbReference type="NCBI Taxonomy" id="1116229"/>
    <lineage>
        <taxon>Eukaryota</taxon>
        <taxon>Fungi</taxon>
        <taxon>Dikarya</taxon>
        <taxon>Ascomycota</taxon>
        <taxon>Pezizomycotina</taxon>
        <taxon>Leotiomycetes</taxon>
        <taxon>Helotiales</taxon>
        <taxon>Helotiaceae</taxon>
        <taxon>Glarea</taxon>
    </lineage>
</organism>
<proteinExistence type="predicted"/>
<feature type="compositionally biased region" description="Basic and acidic residues" evidence="1">
    <location>
        <begin position="62"/>
        <end position="77"/>
    </location>
</feature>
<evidence type="ECO:0000256" key="1">
    <source>
        <dbReference type="SAM" id="MobiDB-lite"/>
    </source>
</evidence>
<evidence type="ECO:0000313" key="2">
    <source>
        <dbReference type="EMBL" id="EPE28652.1"/>
    </source>
</evidence>